<evidence type="ECO:0000256" key="1">
    <source>
        <dbReference type="ARBA" id="ARBA00008676"/>
    </source>
</evidence>
<dbReference type="EC" id="2.1.2.11" evidence="5"/>
<name>A0P6W4_9PROT</name>
<dbReference type="GO" id="GO:0000287">
    <property type="term" value="F:magnesium ion binding"/>
    <property type="evidence" value="ECO:0007669"/>
    <property type="project" value="TreeGrafter"/>
</dbReference>
<feature type="binding site" evidence="5">
    <location>
        <begin position="43"/>
        <end position="44"/>
    </location>
    <ligand>
        <name>3-methyl-2-oxobutanoate</name>
        <dbReference type="ChEBI" id="CHEBI:11851"/>
    </ligand>
</feature>
<sequence length="272" mass="29247">MSVLEAFKKLKAEGKKIVVVTSYEYWSAKILNDTDVNGILIGDDSAMVIHGHEDTLLSDVETIAMHTRAVKKGAKDKFLIAAMPFMSNRKSFEESMDNVEILMKAGANALKIEGVDGNEELYAHLSQSGIPTIGHIGLTPSHHNAIGGFKAQGKTTDSERSIIEEAKKLDKLGCIAIVLEAVPQHVGAAVRDAVSIPVVGVGAGLDVDGQALVLPDMLGFSTDFKPKFVRTYMDGAKLIRDAVNQFAADVHAEAFPSAQETYAPGKEQLPMK</sequence>
<dbReference type="EMBL" id="AAUX01000001">
    <property type="protein sequence ID" value="EAV47274.1"/>
    <property type="molecule type" value="Genomic_DNA"/>
</dbReference>
<dbReference type="GO" id="GO:0032259">
    <property type="term" value="P:methylation"/>
    <property type="evidence" value="ECO:0007669"/>
    <property type="project" value="UniProtKB-KW"/>
</dbReference>
<evidence type="ECO:0000256" key="6">
    <source>
        <dbReference type="PIRSR" id="PIRSR000388-1"/>
    </source>
</evidence>
<evidence type="ECO:0000256" key="2">
    <source>
        <dbReference type="ARBA" id="ARBA00011424"/>
    </source>
</evidence>
<accession>A0P6W4</accession>
<reference evidence="8 9" key="1">
    <citation type="submission" date="2006-11" db="EMBL/GenBank/DDBJ databases">
        <authorList>
            <person name="Giovannoni S."/>
            <person name="Vergin K."/>
            <person name="Ferriera S."/>
            <person name="Johnson J."/>
            <person name="Kravitz S."/>
            <person name="Beeson K."/>
            <person name="Sutton G."/>
            <person name="Rogers Y.-H."/>
            <person name="Friedman R."/>
            <person name="Frazier M."/>
            <person name="Venter J.C."/>
        </authorList>
    </citation>
    <scope>NUCLEOTIDE SEQUENCE [LARGE SCALE GENOMIC DNA]</scope>
    <source>
        <strain evidence="8 9">HTCC2181</strain>
    </source>
</reference>
<evidence type="ECO:0000313" key="8">
    <source>
        <dbReference type="EMBL" id="EAV47274.1"/>
    </source>
</evidence>
<feature type="active site" description="Proton acceptor" evidence="5 6">
    <location>
        <position position="180"/>
    </location>
</feature>
<evidence type="ECO:0000256" key="4">
    <source>
        <dbReference type="ARBA" id="ARBA00022679"/>
    </source>
</evidence>
<gene>
    <name evidence="5" type="primary">panB</name>
    <name evidence="8" type="ORF">MB2181_04335</name>
</gene>
<protein>
    <recommendedName>
        <fullName evidence="5">3-methyl-2-oxobutanoate hydroxymethyltransferase</fullName>
        <ecNumber evidence="5">2.1.2.11</ecNumber>
    </recommendedName>
    <alternativeName>
        <fullName evidence="5">Ketopantoate hydroxymethyltransferase</fullName>
        <shortName evidence="5">KPHMT</shortName>
    </alternativeName>
</protein>
<evidence type="ECO:0000256" key="7">
    <source>
        <dbReference type="PIRSR" id="PIRSR000388-3"/>
    </source>
</evidence>
<dbReference type="Pfam" id="PF02548">
    <property type="entry name" value="Pantoate_transf"/>
    <property type="match status" value="1"/>
</dbReference>
<evidence type="ECO:0000256" key="5">
    <source>
        <dbReference type="HAMAP-Rule" id="MF_00156"/>
    </source>
</evidence>
<evidence type="ECO:0000313" key="9">
    <source>
        <dbReference type="Proteomes" id="UP000054262"/>
    </source>
</evidence>
<dbReference type="Gene3D" id="3.20.20.60">
    <property type="entry name" value="Phosphoenolpyruvate-binding domains"/>
    <property type="match status" value="1"/>
</dbReference>
<dbReference type="NCBIfam" id="TIGR00222">
    <property type="entry name" value="panB"/>
    <property type="match status" value="1"/>
</dbReference>
<keyword evidence="5" id="KW-0963">Cytoplasm</keyword>
<keyword evidence="9" id="KW-1185">Reference proteome</keyword>
<dbReference type="OrthoDB" id="9781789at2"/>
<comment type="subcellular location">
    <subcellularLocation>
        <location evidence="5">Cytoplasm</location>
    </subcellularLocation>
</comment>
<dbReference type="NCBIfam" id="NF001452">
    <property type="entry name" value="PRK00311.1"/>
    <property type="match status" value="1"/>
</dbReference>
<dbReference type="UniPathway" id="UPA00028">
    <property type="reaction ID" value="UER00003"/>
</dbReference>
<dbReference type="CDD" id="cd06557">
    <property type="entry name" value="KPHMT-like"/>
    <property type="match status" value="1"/>
</dbReference>
<dbReference type="InterPro" id="IPR015813">
    <property type="entry name" value="Pyrv/PenolPyrv_kinase-like_dom"/>
</dbReference>
<dbReference type="PANTHER" id="PTHR20881:SF0">
    <property type="entry name" value="3-METHYL-2-OXOBUTANOATE HYDROXYMETHYLTRANSFERASE"/>
    <property type="match status" value="1"/>
</dbReference>
<dbReference type="Proteomes" id="UP000054262">
    <property type="component" value="Unassembled WGS sequence"/>
</dbReference>
<dbReference type="GO" id="GO:0008168">
    <property type="term" value="F:methyltransferase activity"/>
    <property type="evidence" value="ECO:0007669"/>
    <property type="project" value="UniProtKB-KW"/>
</dbReference>
<keyword evidence="4 5" id="KW-0808">Transferase</keyword>
<dbReference type="InterPro" id="IPR003700">
    <property type="entry name" value="Pantoate_hydroxy_MeTrfase"/>
</dbReference>
<dbReference type="HAMAP" id="MF_00156">
    <property type="entry name" value="PanB"/>
    <property type="match status" value="1"/>
</dbReference>
<feature type="binding site" evidence="5 7">
    <location>
        <position position="113"/>
    </location>
    <ligand>
        <name>Mg(2+)</name>
        <dbReference type="ChEBI" id="CHEBI:18420"/>
    </ligand>
</feature>
<comment type="pathway">
    <text evidence="5">Cofactor biosynthesis; (R)-pantothenate biosynthesis; (R)-pantoate from 3-methyl-2-oxobutanoate: step 1/2.</text>
</comment>
<feature type="binding site" evidence="5">
    <location>
        <position position="111"/>
    </location>
    <ligand>
        <name>3-methyl-2-oxobutanoate</name>
        <dbReference type="ChEBI" id="CHEBI:11851"/>
    </ligand>
</feature>
<comment type="cofactor">
    <cofactor evidence="5 7">
        <name>Mg(2+)</name>
        <dbReference type="ChEBI" id="CHEBI:18420"/>
    </cofactor>
    <text evidence="5 7">Binds 1 Mg(2+) ion per subunit.</text>
</comment>
<dbReference type="SUPFAM" id="SSF51621">
    <property type="entry name" value="Phosphoenolpyruvate/pyruvate domain"/>
    <property type="match status" value="1"/>
</dbReference>
<comment type="caution">
    <text evidence="5">Lacks conserved residue(s) required for the propagation of feature annotation.</text>
</comment>
<comment type="catalytic activity">
    <reaction evidence="5">
        <text>(6R)-5,10-methylene-5,6,7,8-tetrahydrofolate + 3-methyl-2-oxobutanoate + H2O = 2-dehydropantoate + (6S)-5,6,7,8-tetrahydrofolate</text>
        <dbReference type="Rhea" id="RHEA:11824"/>
        <dbReference type="ChEBI" id="CHEBI:11561"/>
        <dbReference type="ChEBI" id="CHEBI:11851"/>
        <dbReference type="ChEBI" id="CHEBI:15377"/>
        <dbReference type="ChEBI" id="CHEBI:15636"/>
        <dbReference type="ChEBI" id="CHEBI:57453"/>
        <dbReference type="EC" id="2.1.2.11"/>
    </reaction>
</comment>
<keyword evidence="8" id="KW-0489">Methyltransferase</keyword>
<feature type="binding site" evidence="5 7">
    <location>
        <position position="43"/>
    </location>
    <ligand>
        <name>Mg(2+)</name>
        <dbReference type="ChEBI" id="CHEBI:18420"/>
    </ligand>
</feature>
<comment type="subunit">
    <text evidence="2 5">Homodecamer; pentamer of dimers.</text>
</comment>
<keyword evidence="3 5" id="KW-0566">Pantothenate biosynthesis</keyword>
<dbReference type="GO" id="GO:0003864">
    <property type="term" value="F:3-methyl-2-oxobutanoate hydroxymethyltransferase activity"/>
    <property type="evidence" value="ECO:0007669"/>
    <property type="project" value="UniProtKB-UniRule"/>
</dbReference>
<dbReference type="InterPro" id="IPR040442">
    <property type="entry name" value="Pyrv_kinase-like_dom_sf"/>
</dbReference>
<comment type="similarity">
    <text evidence="1 5">Belongs to the PanB family.</text>
</comment>
<evidence type="ECO:0000256" key="3">
    <source>
        <dbReference type="ARBA" id="ARBA00022655"/>
    </source>
</evidence>
<comment type="caution">
    <text evidence="8">The sequence shown here is derived from an EMBL/GenBank/DDBJ whole genome shotgun (WGS) entry which is preliminary data.</text>
</comment>
<organism evidence="8 9">
    <name type="scientific">Methylophilales bacterium HTCC2181</name>
    <dbReference type="NCBI Taxonomy" id="383631"/>
    <lineage>
        <taxon>Bacteria</taxon>
        <taxon>Pseudomonadati</taxon>
        <taxon>Pseudomonadota</taxon>
        <taxon>Betaproteobacteria</taxon>
        <taxon>Nitrosomonadales</taxon>
        <taxon>OM43 clade</taxon>
    </lineage>
</organism>
<proteinExistence type="inferred from homology"/>
<comment type="function">
    <text evidence="5">Catalyzes the reversible reaction in which hydroxymethyl group from 5,10-methylenetetrahydrofolate is transferred onto alpha-ketoisovalerate to form ketopantoate.</text>
</comment>
<dbReference type="GO" id="GO:0005737">
    <property type="term" value="C:cytoplasm"/>
    <property type="evidence" value="ECO:0007669"/>
    <property type="project" value="UniProtKB-SubCell"/>
</dbReference>
<keyword evidence="5 7" id="KW-0479">Metal-binding</keyword>
<dbReference type="GO" id="GO:0015940">
    <property type="term" value="P:pantothenate biosynthetic process"/>
    <property type="evidence" value="ECO:0007669"/>
    <property type="project" value="UniProtKB-UniRule"/>
</dbReference>
<keyword evidence="5 7" id="KW-0460">Magnesium</keyword>
<dbReference type="AlphaFoldDB" id="A0P6W4"/>
<dbReference type="PANTHER" id="PTHR20881">
    <property type="entry name" value="3-METHYL-2-OXOBUTANOATE HYDROXYMETHYLTRANSFERASE"/>
    <property type="match status" value="1"/>
</dbReference>
<dbReference type="PIRSF" id="PIRSF000388">
    <property type="entry name" value="Pantoate_hydroxy_MeTrfase"/>
    <property type="match status" value="1"/>
</dbReference>